<dbReference type="InterPro" id="IPR004711">
    <property type="entry name" value="Benzoate_Transporter"/>
</dbReference>
<reference evidence="2 4" key="1">
    <citation type="submission" date="2019-05" db="EMBL/GenBank/DDBJ databases">
        <title>Mumia sp. nov., isolated from the intestinal contents of plateau pika (Ochotona curzoniae) in the Qinghai-Tibet plateau of China.</title>
        <authorList>
            <person name="Tian Z."/>
        </authorList>
    </citation>
    <scope>NUCLEOTIDE SEQUENCE [LARGE SCALE GENOMIC DNA]</scope>
    <source>
        <strain evidence="4">527</strain>
        <strain evidence="2">Z527</strain>
    </source>
</reference>
<feature type="transmembrane region" description="Helical" evidence="1">
    <location>
        <begin position="68"/>
        <end position="88"/>
    </location>
</feature>
<dbReference type="EMBL" id="VDFR01000032">
    <property type="protein sequence ID" value="TNC48874.1"/>
    <property type="molecule type" value="Genomic_DNA"/>
</dbReference>
<comment type="caution">
    <text evidence="2">The sequence shown here is derived from an EMBL/GenBank/DDBJ whole genome shotgun (WGS) entry which is preliminary data.</text>
</comment>
<dbReference type="Pfam" id="PF03594">
    <property type="entry name" value="BenE"/>
    <property type="match status" value="1"/>
</dbReference>
<dbReference type="NCBIfam" id="TIGR00843">
    <property type="entry name" value="benE"/>
    <property type="match status" value="1"/>
</dbReference>
<feature type="transmembrane region" description="Helical" evidence="1">
    <location>
        <begin position="118"/>
        <end position="139"/>
    </location>
</feature>
<keyword evidence="1" id="KW-1133">Transmembrane helix</keyword>
<evidence type="ECO:0000256" key="1">
    <source>
        <dbReference type="SAM" id="Phobius"/>
    </source>
</evidence>
<feature type="transmembrane region" description="Helical" evidence="1">
    <location>
        <begin position="168"/>
        <end position="187"/>
    </location>
</feature>
<feature type="transmembrane region" description="Helical" evidence="1">
    <location>
        <begin position="36"/>
        <end position="56"/>
    </location>
</feature>
<evidence type="ECO:0000313" key="4">
    <source>
        <dbReference type="Proteomes" id="UP000306740"/>
    </source>
</evidence>
<dbReference type="EMBL" id="VDFR01000061">
    <property type="protein sequence ID" value="TNC46101.1"/>
    <property type="molecule type" value="Genomic_DNA"/>
</dbReference>
<feature type="transmembrane region" description="Helical" evidence="1">
    <location>
        <begin position="233"/>
        <end position="252"/>
    </location>
</feature>
<dbReference type="OrthoDB" id="9813854at2"/>
<keyword evidence="1" id="KW-0472">Membrane</keyword>
<dbReference type="AlphaFoldDB" id="A0A5C4MNW2"/>
<feature type="transmembrane region" description="Helical" evidence="1">
    <location>
        <begin position="349"/>
        <end position="369"/>
    </location>
</feature>
<organism evidence="2 4">
    <name type="scientific">Mumia zhuanghuii</name>
    <dbReference type="NCBI Taxonomy" id="2585211"/>
    <lineage>
        <taxon>Bacteria</taxon>
        <taxon>Bacillati</taxon>
        <taxon>Actinomycetota</taxon>
        <taxon>Actinomycetes</taxon>
        <taxon>Propionibacteriales</taxon>
        <taxon>Nocardioidaceae</taxon>
        <taxon>Mumia</taxon>
    </lineage>
</organism>
<dbReference type="GO" id="GO:0042925">
    <property type="term" value="F:benzoate transmembrane transporter activity"/>
    <property type="evidence" value="ECO:0007669"/>
    <property type="project" value="InterPro"/>
</dbReference>
<sequence length="418" mass="42406">MRSPYRVSFRIQNVDGGVGRVTTTPEPVREAARRPYVAGVVAALVGFTSSFAVVLAGLRAVGASGPEAASGLLVLCLTQAVGMLVLSWRYRIPVTLAWSTPGAAMLAGAAATDGGWPAAVGAFVVTGLLIVTTAAWPALGGLVARIPAPVAHAMLAGVLLPLCLEPVHALTTSPWMVGPVVLTWLVLLRLAPRWAVPAAFAVAMAGIGLWLARHGDALDGPLLPQLVWTTPSLEWQAVVGIALPLYVVTMAAQNVPGVAVMASYGYRVPWRATMATTGIGTVLGAPAGGHAINLAAITAALTAGGDGGPDPRRRWLASQAAGWAYVVIALFSTALATVVVAAPDGVVEAVAGLALVGTLGASLHAAVTATVRREPAVVTFVVAASGITVAGIGAAFWALVAGVVVHLVLTRPPEPARP</sequence>
<dbReference type="PANTHER" id="PTHR30199:SF0">
    <property type="entry name" value="INNER MEMBRANE PROTEIN YDCO"/>
    <property type="match status" value="1"/>
</dbReference>
<protein>
    <submittedName>
        <fullName evidence="2">Benzoate/H(+) symporter BenE family transporter</fullName>
    </submittedName>
</protein>
<evidence type="ECO:0000313" key="3">
    <source>
        <dbReference type="EMBL" id="TNC48874.1"/>
    </source>
</evidence>
<keyword evidence="1" id="KW-0812">Transmembrane</keyword>
<accession>A0A5C4MNW2</accession>
<feature type="transmembrane region" description="Helical" evidence="1">
    <location>
        <begin position="322"/>
        <end position="343"/>
    </location>
</feature>
<feature type="transmembrane region" description="Helical" evidence="1">
    <location>
        <begin position="194"/>
        <end position="213"/>
    </location>
</feature>
<name>A0A5C4MNW2_9ACTN</name>
<proteinExistence type="predicted"/>
<evidence type="ECO:0000313" key="2">
    <source>
        <dbReference type="EMBL" id="TNC46101.1"/>
    </source>
</evidence>
<dbReference type="PANTHER" id="PTHR30199">
    <property type="entry name" value="MFS FAMILY TRANSPORTER, PREDICTED SUBSTRATE BENZOATE"/>
    <property type="match status" value="1"/>
</dbReference>
<gene>
    <name evidence="2" type="primary">benE</name>
    <name evidence="3" type="ORF">FHE65_06830</name>
    <name evidence="2" type="ORF">FHE65_13625</name>
</gene>
<dbReference type="GO" id="GO:0005886">
    <property type="term" value="C:plasma membrane"/>
    <property type="evidence" value="ECO:0007669"/>
    <property type="project" value="TreeGrafter"/>
</dbReference>
<feature type="transmembrane region" description="Helical" evidence="1">
    <location>
        <begin position="376"/>
        <end position="409"/>
    </location>
</feature>
<dbReference type="Proteomes" id="UP000306740">
    <property type="component" value="Unassembled WGS sequence"/>
</dbReference>